<dbReference type="GO" id="GO:0004523">
    <property type="term" value="F:RNA-DNA hybrid ribonuclease activity"/>
    <property type="evidence" value="ECO:0007669"/>
    <property type="project" value="UniProtKB-EC"/>
</dbReference>
<dbReference type="FunFam" id="3.40.970.10:FF:000001">
    <property type="entry name" value="Ribonuclease H1"/>
    <property type="match status" value="1"/>
</dbReference>
<protein>
    <recommendedName>
        <fullName evidence="4">ribonuclease H</fullName>
        <ecNumber evidence="4">3.1.26.4</ecNumber>
    </recommendedName>
</protein>
<dbReference type="InterPro" id="IPR011320">
    <property type="entry name" value="RNase_H1_N"/>
</dbReference>
<dbReference type="InterPro" id="IPR036397">
    <property type="entry name" value="RNaseH_sf"/>
</dbReference>
<dbReference type="InterPro" id="IPR009027">
    <property type="entry name" value="Ribosomal_bL9/RNase_H1_N"/>
</dbReference>
<dbReference type="SUPFAM" id="SSF53098">
    <property type="entry name" value="Ribonuclease H-like"/>
    <property type="match status" value="1"/>
</dbReference>
<evidence type="ECO:0000256" key="6">
    <source>
        <dbReference type="ARBA" id="ARBA00022723"/>
    </source>
</evidence>
<dbReference type="InterPro" id="IPR012337">
    <property type="entry name" value="RNaseH-like_sf"/>
</dbReference>
<dbReference type="CDD" id="cd09280">
    <property type="entry name" value="RNase_HI_eukaryote_like"/>
    <property type="match status" value="1"/>
</dbReference>
<keyword evidence="5" id="KW-0540">Nuclease</keyword>
<dbReference type="EMBL" id="MU004301">
    <property type="protein sequence ID" value="KAF2660240.1"/>
    <property type="molecule type" value="Genomic_DNA"/>
</dbReference>
<comment type="similarity">
    <text evidence="3">Belongs to the RNase H family.</text>
</comment>
<dbReference type="InterPro" id="IPR002156">
    <property type="entry name" value="RNaseH_domain"/>
</dbReference>
<dbReference type="GO" id="GO:0046872">
    <property type="term" value="F:metal ion binding"/>
    <property type="evidence" value="ECO:0007669"/>
    <property type="project" value="UniProtKB-KW"/>
</dbReference>
<evidence type="ECO:0000256" key="1">
    <source>
        <dbReference type="ARBA" id="ARBA00000077"/>
    </source>
</evidence>
<dbReference type="Pfam" id="PF01693">
    <property type="entry name" value="Cauli_VI"/>
    <property type="match status" value="2"/>
</dbReference>
<evidence type="ECO:0000256" key="9">
    <source>
        <dbReference type="ARBA" id="ARBA00022842"/>
    </source>
</evidence>
<dbReference type="PANTHER" id="PTHR10642">
    <property type="entry name" value="RIBONUCLEASE H1"/>
    <property type="match status" value="1"/>
</dbReference>
<gene>
    <name evidence="12" type="ORF">K491DRAFT_712014</name>
</gene>
<dbReference type="GO" id="GO:0043137">
    <property type="term" value="P:DNA replication, removal of RNA primer"/>
    <property type="evidence" value="ECO:0007669"/>
    <property type="project" value="TreeGrafter"/>
</dbReference>
<dbReference type="PANTHER" id="PTHR10642:SF26">
    <property type="entry name" value="RIBONUCLEASE H1"/>
    <property type="match status" value="1"/>
</dbReference>
<evidence type="ECO:0000313" key="12">
    <source>
        <dbReference type="EMBL" id="KAF2660240.1"/>
    </source>
</evidence>
<dbReference type="Proteomes" id="UP000799324">
    <property type="component" value="Unassembled WGS sequence"/>
</dbReference>
<dbReference type="InterPro" id="IPR037056">
    <property type="entry name" value="RNase_H1_N_sf"/>
</dbReference>
<evidence type="ECO:0000256" key="4">
    <source>
        <dbReference type="ARBA" id="ARBA00012180"/>
    </source>
</evidence>
<name>A0A6A6TK56_9PLEO</name>
<dbReference type="AlphaFoldDB" id="A0A6A6TK56"/>
<dbReference type="Gene3D" id="3.40.970.10">
    <property type="entry name" value="Ribonuclease H1, N-terminal domain"/>
    <property type="match status" value="2"/>
</dbReference>
<proteinExistence type="inferred from homology"/>
<dbReference type="OrthoDB" id="407198at2759"/>
<dbReference type="PROSITE" id="PS50879">
    <property type="entry name" value="RNASE_H_1"/>
    <property type="match status" value="1"/>
</dbReference>
<sequence length="425" mass="46385">MADAKSPSTTSGNTKRKRAAPSYYVVKAGHVPGIYYSWKDVQEQINGYEKPVYKKYTSLSEAEAFSKSDTVSLPKSKSSQRWFYGVQVGRVPGVYTDWPTAQMQINGWKGAKHRKFASEEDAWDFVNGIEAATPGGASVVASTVASTKGDVDSELSLSLSLTEARNGCKVGDNGAKKQKKNNGTAAITMTNGDFEPGTGPLPPDAEDGFDRTIFLNPETGLVERKSEAQLSSRKLQPTGDKRAPLEIYTDGSSRGNGKLGAYAGIGVYFGPQDPRNIADPLEGETQTNQRAELTAIQRAVDIAPIDRDVRIYSDSNYAIKCCTEWWPKWSSKADQCKTSAGKLVENQDIMKTNQWKTSAGKPVENQDIIKPIIQRIQERKDANGKTTFVKVKGHSDNEGNNEADILANLGADKNLAQQRAQGMQL</sequence>
<evidence type="ECO:0000256" key="5">
    <source>
        <dbReference type="ARBA" id="ARBA00022722"/>
    </source>
</evidence>
<comment type="cofactor">
    <cofactor evidence="2">
        <name>Mg(2+)</name>
        <dbReference type="ChEBI" id="CHEBI:18420"/>
    </cofactor>
</comment>
<dbReference type="Pfam" id="PF00075">
    <property type="entry name" value="RNase_H"/>
    <property type="match status" value="1"/>
</dbReference>
<accession>A0A6A6TK56</accession>
<keyword evidence="7" id="KW-0255">Endonuclease</keyword>
<evidence type="ECO:0000259" key="11">
    <source>
        <dbReference type="PROSITE" id="PS50879"/>
    </source>
</evidence>
<keyword evidence="9" id="KW-0460">Magnesium</keyword>
<dbReference type="SUPFAM" id="SSF55658">
    <property type="entry name" value="L9 N-domain-like"/>
    <property type="match status" value="2"/>
</dbReference>
<evidence type="ECO:0000256" key="10">
    <source>
        <dbReference type="SAM" id="MobiDB-lite"/>
    </source>
</evidence>
<evidence type="ECO:0000256" key="8">
    <source>
        <dbReference type="ARBA" id="ARBA00022801"/>
    </source>
</evidence>
<dbReference type="InterPro" id="IPR050092">
    <property type="entry name" value="RNase_H"/>
</dbReference>
<evidence type="ECO:0000256" key="3">
    <source>
        <dbReference type="ARBA" id="ARBA00005300"/>
    </source>
</evidence>
<keyword evidence="13" id="KW-1185">Reference proteome</keyword>
<organism evidence="12 13">
    <name type="scientific">Lophiostoma macrostomum CBS 122681</name>
    <dbReference type="NCBI Taxonomy" id="1314788"/>
    <lineage>
        <taxon>Eukaryota</taxon>
        <taxon>Fungi</taxon>
        <taxon>Dikarya</taxon>
        <taxon>Ascomycota</taxon>
        <taxon>Pezizomycotina</taxon>
        <taxon>Dothideomycetes</taxon>
        <taxon>Pleosporomycetidae</taxon>
        <taxon>Pleosporales</taxon>
        <taxon>Lophiostomataceae</taxon>
        <taxon>Lophiostoma</taxon>
    </lineage>
</organism>
<dbReference type="EC" id="3.1.26.4" evidence="4"/>
<reference evidence="12" key="1">
    <citation type="journal article" date="2020" name="Stud. Mycol.">
        <title>101 Dothideomycetes genomes: a test case for predicting lifestyles and emergence of pathogens.</title>
        <authorList>
            <person name="Haridas S."/>
            <person name="Albert R."/>
            <person name="Binder M."/>
            <person name="Bloem J."/>
            <person name="Labutti K."/>
            <person name="Salamov A."/>
            <person name="Andreopoulos B."/>
            <person name="Baker S."/>
            <person name="Barry K."/>
            <person name="Bills G."/>
            <person name="Bluhm B."/>
            <person name="Cannon C."/>
            <person name="Castanera R."/>
            <person name="Culley D."/>
            <person name="Daum C."/>
            <person name="Ezra D."/>
            <person name="Gonzalez J."/>
            <person name="Henrissat B."/>
            <person name="Kuo A."/>
            <person name="Liang C."/>
            <person name="Lipzen A."/>
            <person name="Lutzoni F."/>
            <person name="Magnuson J."/>
            <person name="Mondo S."/>
            <person name="Nolan M."/>
            <person name="Ohm R."/>
            <person name="Pangilinan J."/>
            <person name="Park H.-J."/>
            <person name="Ramirez L."/>
            <person name="Alfaro M."/>
            <person name="Sun H."/>
            <person name="Tritt A."/>
            <person name="Yoshinaga Y."/>
            <person name="Zwiers L.-H."/>
            <person name="Turgeon B."/>
            <person name="Goodwin S."/>
            <person name="Spatafora J."/>
            <person name="Crous P."/>
            <person name="Grigoriev I."/>
        </authorList>
    </citation>
    <scope>NUCLEOTIDE SEQUENCE</scope>
    <source>
        <strain evidence="12">CBS 122681</strain>
    </source>
</reference>
<feature type="region of interest" description="Disordered" evidence="10">
    <location>
        <begin position="187"/>
        <end position="206"/>
    </location>
</feature>
<keyword evidence="6" id="KW-0479">Metal-binding</keyword>
<keyword evidence="8" id="KW-0378">Hydrolase</keyword>
<comment type="catalytic activity">
    <reaction evidence="1">
        <text>Endonucleolytic cleavage to 5'-phosphomonoester.</text>
        <dbReference type="EC" id="3.1.26.4"/>
    </reaction>
</comment>
<evidence type="ECO:0000313" key="13">
    <source>
        <dbReference type="Proteomes" id="UP000799324"/>
    </source>
</evidence>
<evidence type="ECO:0000256" key="7">
    <source>
        <dbReference type="ARBA" id="ARBA00022759"/>
    </source>
</evidence>
<evidence type="ECO:0000256" key="2">
    <source>
        <dbReference type="ARBA" id="ARBA00001946"/>
    </source>
</evidence>
<dbReference type="Gene3D" id="3.30.420.10">
    <property type="entry name" value="Ribonuclease H-like superfamily/Ribonuclease H"/>
    <property type="match status" value="2"/>
</dbReference>
<feature type="domain" description="RNase H type-1" evidence="11">
    <location>
        <begin position="241"/>
        <end position="412"/>
    </location>
</feature>
<dbReference type="GO" id="GO:0003676">
    <property type="term" value="F:nucleic acid binding"/>
    <property type="evidence" value="ECO:0007669"/>
    <property type="project" value="InterPro"/>
</dbReference>